<dbReference type="InterPro" id="IPR038578">
    <property type="entry name" value="GT29-like_sf"/>
</dbReference>
<organism evidence="1 2">
    <name type="scientific">Kineosporia mesophila</name>
    <dbReference type="NCBI Taxonomy" id="566012"/>
    <lineage>
        <taxon>Bacteria</taxon>
        <taxon>Bacillati</taxon>
        <taxon>Actinomycetota</taxon>
        <taxon>Actinomycetes</taxon>
        <taxon>Kineosporiales</taxon>
        <taxon>Kineosporiaceae</taxon>
        <taxon>Kineosporia</taxon>
    </lineage>
</organism>
<dbReference type="Proteomes" id="UP001501074">
    <property type="component" value="Unassembled WGS sequence"/>
</dbReference>
<gene>
    <name evidence="1" type="ORF">GCM10022223_49370</name>
</gene>
<reference evidence="2" key="1">
    <citation type="journal article" date="2019" name="Int. J. Syst. Evol. Microbiol.">
        <title>The Global Catalogue of Microorganisms (GCM) 10K type strain sequencing project: providing services to taxonomists for standard genome sequencing and annotation.</title>
        <authorList>
            <consortium name="The Broad Institute Genomics Platform"/>
            <consortium name="The Broad Institute Genome Sequencing Center for Infectious Disease"/>
            <person name="Wu L."/>
            <person name="Ma J."/>
        </authorList>
    </citation>
    <scope>NUCLEOTIDE SEQUENCE [LARGE SCALE GENOMIC DNA]</scope>
    <source>
        <strain evidence="2">JCM 16902</strain>
    </source>
</reference>
<dbReference type="Gene3D" id="3.90.1480.20">
    <property type="entry name" value="Glycosyl transferase family 29"/>
    <property type="match status" value="1"/>
</dbReference>
<evidence type="ECO:0000313" key="1">
    <source>
        <dbReference type="EMBL" id="GAA3626242.1"/>
    </source>
</evidence>
<comment type="caution">
    <text evidence="1">The sequence shown here is derived from an EMBL/GenBank/DDBJ whole genome shotgun (WGS) entry which is preliminary data.</text>
</comment>
<dbReference type="EMBL" id="BAAAZO010000009">
    <property type="protein sequence ID" value="GAA3626242.1"/>
    <property type="molecule type" value="Genomic_DNA"/>
</dbReference>
<keyword evidence="2" id="KW-1185">Reference proteome</keyword>
<protein>
    <submittedName>
        <fullName evidence="1">Uncharacterized protein</fullName>
    </submittedName>
</protein>
<name>A0ABP7A749_9ACTN</name>
<evidence type="ECO:0000313" key="2">
    <source>
        <dbReference type="Proteomes" id="UP001501074"/>
    </source>
</evidence>
<dbReference type="RefSeq" id="WP_231484770.1">
    <property type="nucleotide sequence ID" value="NZ_BAAAZO010000009.1"/>
</dbReference>
<proteinExistence type="predicted"/>
<accession>A0ABP7A749</accession>
<sequence length="500" mass="55245">MSIIDKLDQLTPRAIAEIRKLTPRAIAEARLEAQAERRAAQAAAAEAAHEEATRLAHQVEVAETVNRPFLQATVRWAEPESLAARPKSVRGPLTEITRAAQALRQGNDSVAIISGERSWVEALPSLVEKLLEVAETARGKDPHLSLEITEVLLAARPASRASWRQRALAGEHAGDLPTAMHAHQAYLNLTSGDRLGVKNKLRALEERDDRRLRLVTVLDAALRAGTGLREPMQLVLGLLNRPTPRKELDAAVAVLLDQVLALPLAELARPTEQDVLHHLSRWQRYATLDPAPLAENVARNLRVLRLNDLRQRLAGNRVCLVTDDAQRLKGSGQGARVDDYDVVVRFGPTRNSPADGGTRTDVQVIRHDAKMGWNTQTRLRLILSDDPDDADDLDEAGSPGDWLAAVRSQLVPGRQPAIVEKALRRPLRNPVRDDTEPVAGTAEQPLQTDAYQVLRLLDLLAVCEVVDLVGFHPEHDFTHAEMAWLRPRLEQLDDHAIGVR</sequence>